<accession>A0A401PF00</accession>
<evidence type="ECO:0000313" key="7">
    <source>
        <dbReference type="Proteomes" id="UP000288216"/>
    </source>
</evidence>
<evidence type="ECO:0000256" key="3">
    <source>
        <dbReference type="ARBA" id="ARBA00022741"/>
    </source>
</evidence>
<reference evidence="6 7" key="1">
    <citation type="journal article" date="2018" name="Nat. Ecol. Evol.">
        <title>Shark genomes provide insights into elasmobranch evolution and the origin of vertebrates.</title>
        <authorList>
            <person name="Hara Y"/>
            <person name="Yamaguchi K"/>
            <person name="Onimaru K"/>
            <person name="Kadota M"/>
            <person name="Koyanagi M"/>
            <person name="Keeley SD"/>
            <person name="Tatsumi K"/>
            <person name="Tanaka K"/>
            <person name="Motone F"/>
            <person name="Kageyama Y"/>
            <person name="Nozu R"/>
            <person name="Adachi N"/>
            <person name="Nishimura O"/>
            <person name="Nakagawa R"/>
            <person name="Tanegashima C"/>
            <person name="Kiyatake I"/>
            <person name="Matsumoto R"/>
            <person name="Murakumo K"/>
            <person name="Nishida K"/>
            <person name="Terakita A"/>
            <person name="Kuratani S"/>
            <person name="Sato K"/>
            <person name="Hyodo S Kuraku.S."/>
        </authorList>
    </citation>
    <scope>NUCLEOTIDE SEQUENCE [LARGE SCALE GENOMIC DNA]</scope>
</reference>
<protein>
    <recommendedName>
        <fullName evidence="5">NACHT domain-containing protein</fullName>
    </recommendedName>
</protein>
<name>A0A401PF00_SCYTO</name>
<dbReference type="Proteomes" id="UP000288216">
    <property type="component" value="Unassembled WGS sequence"/>
</dbReference>
<dbReference type="InterPro" id="IPR051261">
    <property type="entry name" value="NLR"/>
</dbReference>
<evidence type="ECO:0000256" key="2">
    <source>
        <dbReference type="ARBA" id="ARBA00022737"/>
    </source>
</evidence>
<keyword evidence="1" id="KW-0433">Leucine-rich repeat</keyword>
<feature type="domain" description="NACHT" evidence="5">
    <location>
        <begin position="142"/>
        <end position="276"/>
    </location>
</feature>
<dbReference type="SUPFAM" id="SSF52047">
    <property type="entry name" value="RNI-like"/>
    <property type="match status" value="1"/>
</dbReference>
<evidence type="ECO:0000313" key="6">
    <source>
        <dbReference type="EMBL" id="GCB71712.1"/>
    </source>
</evidence>
<sequence>MDCSKTPVIENHWVSFDWCRYSDIGRDSVSVTRFGRPEFLQCGQCLVHHCKSLSTSSGQDPIEQHRRRLRDWFSHVPNEEMRFGSYSIKNWRVDPVIVESSPEENRELTAKLGVYSHIEPKQSQIIKVDQVFTTACDESPVKNVLLYGMVGTGKNAMVNKLVLNWCDGKLSQFDIILPFSCVDLASQNQPTSLNKLITRKYAQLKSIVPQIGLGKQGNVLFIFTDLEQLRLDFRLSKTELCNDPNEPLPPNSMLVNLLRKYLLPDVNILVTTRPSAVDSIPPMYVGRYVRTCGFTDVEQQYLFFKNRLNISGYDQANENLMNMLYRNLQRQSQITSDCFLPSYCWIICATLHFLHFTTANTPIQTLTSLYTSFLRLNFGGQILDASYQQDISIVRFVAKTVGKLAYEGIEKRKTLFSEEDLQRCFELDTKAEEELNQLTAFQIDVLGFFMSPIAQFNSDPLLRFTIPAMQEYVAALYIVLGEKKSVLEKVGMVVSDTIGKASEDVTAILAIVSKLVPFRILTLVRLVNIFPRMFKKISAKSKKGIANTMVFEMFKQDDEFNSDVLEQINVSILGEEVEVSSTAGGERAGTQCFELFPIFMAGLLAQNNRLLLEQLGCTIKNITVREIANNLKKNLSNVTGKQLPSSEFMDLLFFLYELQNDAFAGEICKSFQSLNLSQVQMTPLKCFVITSIMNTSSHPIEEINLSLCNLNGDCLKILQTLLIRCRDLK</sequence>
<keyword evidence="4" id="KW-0067">ATP-binding</keyword>
<dbReference type="Pfam" id="PF17779">
    <property type="entry name" value="WHD_NOD2"/>
    <property type="match status" value="1"/>
</dbReference>
<keyword evidence="3" id="KW-0547">Nucleotide-binding</keyword>
<dbReference type="Gene3D" id="3.40.50.300">
    <property type="entry name" value="P-loop containing nucleotide triphosphate hydrolases"/>
    <property type="match status" value="1"/>
</dbReference>
<dbReference type="Pfam" id="PF05729">
    <property type="entry name" value="NACHT"/>
    <property type="match status" value="1"/>
</dbReference>
<evidence type="ECO:0000256" key="1">
    <source>
        <dbReference type="ARBA" id="ARBA00022614"/>
    </source>
</evidence>
<dbReference type="STRING" id="75743.A0A401PF00"/>
<organism evidence="6 7">
    <name type="scientific">Scyliorhinus torazame</name>
    <name type="common">Cloudy catshark</name>
    <name type="synonym">Catulus torazame</name>
    <dbReference type="NCBI Taxonomy" id="75743"/>
    <lineage>
        <taxon>Eukaryota</taxon>
        <taxon>Metazoa</taxon>
        <taxon>Chordata</taxon>
        <taxon>Craniata</taxon>
        <taxon>Vertebrata</taxon>
        <taxon>Chondrichthyes</taxon>
        <taxon>Elasmobranchii</taxon>
        <taxon>Galeomorphii</taxon>
        <taxon>Galeoidea</taxon>
        <taxon>Carcharhiniformes</taxon>
        <taxon>Scyliorhinidae</taxon>
        <taxon>Scyliorhinus</taxon>
    </lineage>
</organism>
<dbReference type="InterPro" id="IPR007111">
    <property type="entry name" value="NACHT_NTPase"/>
</dbReference>
<comment type="caution">
    <text evidence="6">The sequence shown here is derived from an EMBL/GenBank/DDBJ whole genome shotgun (WGS) entry which is preliminary data.</text>
</comment>
<proteinExistence type="predicted"/>
<dbReference type="OrthoDB" id="120976at2759"/>
<dbReference type="InterPro" id="IPR027417">
    <property type="entry name" value="P-loop_NTPase"/>
</dbReference>
<keyword evidence="2" id="KW-0677">Repeat</keyword>
<evidence type="ECO:0000256" key="4">
    <source>
        <dbReference type="ARBA" id="ARBA00022840"/>
    </source>
</evidence>
<dbReference type="GO" id="GO:0005524">
    <property type="term" value="F:ATP binding"/>
    <property type="evidence" value="ECO:0007669"/>
    <property type="project" value="UniProtKB-KW"/>
</dbReference>
<dbReference type="AlphaFoldDB" id="A0A401PF00"/>
<dbReference type="EMBL" id="BFAA01000386">
    <property type="protein sequence ID" value="GCB71712.1"/>
    <property type="molecule type" value="Genomic_DNA"/>
</dbReference>
<dbReference type="PANTHER" id="PTHR24106">
    <property type="entry name" value="NACHT, LRR AND CARD DOMAINS-CONTAINING"/>
    <property type="match status" value="1"/>
</dbReference>
<dbReference type="InterPro" id="IPR041075">
    <property type="entry name" value="NOD1/2_WH"/>
</dbReference>
<dbReference type="SUPFAM" id="SSF52540">
    <property type="entry name" value="P-loop containing nucleoside triphosphate hydrolases"/>
    <property type="match status" value="1"/>
</dbReference>
<dbReference type="PROSITE" id="PS50837">
    <property type="entry name" value="NACHT"/>
    <property type="match status" value="1"/>
</dbReference>
<evidence type="ECO:0000259" key="5">
    <source>
        <dbReference type="PROSITE" id="PS50837"/>
    </source>
</evidence>
<gene>
    <name evidence="6" type="ORF">scyTo_0001673</name>
</gene>
<keyword evidence="7" id="KW-1185">Reference proteome</keyword>
<dbReference type="OMA" id="CWIICAT"/>